<dbReference type="PANTHER" id="PTHR33446">
    <property type="entry name" value="PROTEIN TONB-RELATED"/>
    <property type="match status" value="1"/>
</dbReference>
<proteinExistence type="inferred from homology"/>
<evidence type="ECO:0000256" key="11">
    <source>
        <dbReference type="SAM" id="Phobius"/>
    </source>
</evidence>
<keyword evidence="7" id="KW-0653">Protein transport</keyword>
<dbReference type="GO" id="GO:0015031">
    <property type="term" value="P:protein transport"/>
    <property type="evidence" value="ECO:0007669"/>
    <property type="project" value="UniProtKB-KW"/>
</dbReference>
<dbReference type="GO" id="GO:0031992">
    <property type="term" value="F:energy transducer activity"/>
    <property type="evidence" value="ECO:0007669"/>
    <property type="project" value="TreeGrafter"/>
</dbReference>
<dbReference type="AlphaFoldDB" id="A0A095SL22"/>
<dbReference type="Proteomes" id="UP000029444">
    <property type="component" value="Unassembled WGS sequence"/>
</dbReference>
<keyword evidence="4" id="KW-1003">Cell membrane</keyword>
<evidence type="ECO:0000313" key="14">
    <source>
        <dbReference type="Proteomes" id="UP000029444"/>
    </source>
</evidence>
<evidence type="ECO:0000256" key="6">
    <source>
        <dbReference type="ARBA" id="ARBA00022692"/>
    </source>
</evidence>
<dbReference type="OrthoDB" id="9779830at2"/>
<dbReference type="RefSeq" id="WP_035231290.1">
    <property type="nucleotide sequence ID" value="NZ_ARXV01000004.1"/>
</dbReference>
<evidence type="ECO:0000256" key="8">
    <source>
        <dbReference type="ARBA" id="ARBA00022989"/>
    </source>
</evidence>
<comment type="subcellular location">
    <subcellularLocation>
        <location evidence="1">Cell inner membrane</location>
        <topology evidence="1">Single-pass membrane protein</topology>
        <orientation evidence="1">Periplasmic side</orientation>
    </subcellularLocation>
</comment>
<feature type="transmembrane region" description="Helical" evidence="11">
    <location>
        <begin position="7"/>
        <end position="26"/>
    </location>
</feature>
<protein>
    <recommendedName>
        <fullName evidence="12">TonB C-terminal domain-containing protein</fullName>
    </recommendedName>
</protein>
<evidence type="ECO:0000256" key="2">
    <source>
        <dbReference type="ARBA" id="ARBA00006555"/>
    </source>
</evidence>
<dbReference type="GO" id="GO:0055085">
    <property type="term" value="P:transmembrane transport"/>
    <property type="evidence" value="ECO:0007669"/>
    <property type="project" value="InterPro"/>
</dbReference>
<keyword evidence="3" id="KW-0813">Transport</keyword>
<evidence type="ECO:0000256" key="7">
    <source>
        <dbReference type="ARBA" id="ARBA00022927"/>
    </source>
</evidence>
<evidence type="ECO:0000259" key="12">
    <source>
        <dbReference type="PROSITE" id="PS52015"/>
    </source>
</evidence>
<dbReference type="Gene3D" id="3.30.1150.10">
    <property type="match status" value="1"/>
</dbReference>
<dbReference type="InterPro" id="IPR051045">
    <property type="entry name" value="TonB-dependent_transducer"/>
</dbReference>
<name>A0A095SL22_9GAMM</name>
<keyword evidence="9 11" id="KW-0472">Membrane</keyword>
<feature type="region of interest" description="Disordered" evidence="10">
    <location>
        <begin position="48"/>
        <end position="127"/>
    </location>
</feature>
<dbReference type="PATRIC" id="fig|1177154.3.peg.1188"/>
<keyword evidence="6 11" id="KW-0812">Transmembrane</keyword>
<comment type="caution">
    <text evidence="13">The sequence shown here is derived from an EMBL/GenBank/DDBJ whole genome shotgun (WGS) entry which is preliminary data.</text>
</comment>
<evidence type="ECO:0000313" key="13">
    <source>
        <dbReference type="EMBL" id="KGD65277.1"/>
    </source>
</evidence>
<dbReference type="GO" id="GO:0098797">
    <property type="term" value="C:plasma membrane protein complex"/>
    <property type="evidence" value="ECO:0007669"/>
    <property type="project" value="TreeGrafter"/>
</dbReference>
<keyword evidence="8 11" id="KW-1133">Transmembrane helix</keyword>
<dbReference type="SUPFAM" id="SSF74653">
    <property type="entry name" value="TolA/TonB C-terminal domain"/>
    <property type="match status" value="1"/>
</dbReference>
<dbReference type="InterPro" id="IPR037682">
    <property type="entry name" value="TonB_C"/>
</dbReference>
<evidence type="ECO:0000256" key="10">
    <source>
        <dbReference type="SAM" id="MobiDB-lite"/>
    </source>
</evidence>
<keyword evidence="14" id="KW-1185">Reference proteome</keyword>
<evidence type="ECO:0000256" key="3">
    <source>
        <dbReference type="ARBA" id="ARBA00022448"/>
    </source>
</evidence>
<evidence type="ECO:0000256" key="9">
    <source>
        <dbReference type="ARBA" id="ARBA00023136"/>
    </source>
</evidence>
<keyword evidence="5" id="KW-0997">Cell inner membrane</keyword>
<evidence type="ECO:0000256" key="4">
    <source>
        <dbReference type="ARBA" id="ARBA00022475"/>
    </source>
</evidence>
<gene>
    <name evidence="13" type="ORF">Y5S_01170</name>
</gene>
<reference evidence="13 14" key="1">
    <citation type="submission" date="2012-09" db="EMBL/GenBank/DDBJ databases">
        <title>Genome Sequence of alkane-degrading Bacterium Alcanivorax sp. 19-m-6.</title>
        <authorList>
            <person name="Lai Q."/>
            <person name="Shao Z."/>
        </authorList>
    </citation>
    <scope>NUCLEOTIDE SEQUENCE [LARGE SCALE GENOMIC DNA]</scope>
    <source>
        <strain evidence="13 14">19-m-6</strain>
    </source>
</reference>
<feature type="domain" description="TonB C-terminal" evidence="12">
    <location>
        <begin position="169"/>
        <end position="263"/>
    </location>
</feature>
<dbReference type="EMBL" id="ARXV01000004">
    <property type="protein sequence ID" value="KGD65277.1"/>
    <property type="molecule type" value="Genomic_DNA"/>
</dbReference>
<accession>A0A095SL22</accession>
<dbReference type="PANTHER" id="PTHR33446:SF2">
    <property type="entry name" value="PROTEIN TONB"/>
    <property type="match status" value="1"/>
</dbReference>
<evidence type="ECO:0000256" key="5">
    <source>
        <dbReference type="ARBA" id="ARBA00022519"/>
    </source>
</evidence>
<sequence>MSDRQVAIAFTLFIHLLVFGLLVFSWSTDPTLHKAPVIPPHVKATMVETSKQKKAPVAKPTPEKKPAPKPKPKPVEKPKPKPQEKPKPVEKPKPEPKPATKPKTEPKPATKPKPEPKPDPKPAVPEIEEPSLEEMLADEEIEMDKKPEPAADEAEDAASNADQSDVEVASHSDAIRAAVKQRWRIPGTYRGRNDLQTTVRIRTIPGGEVLDVSVVKSSGYPQFDESVVKAVQLAAPLPVPSGALFDKEFRSFLMVFEPTGVSQ</sequence>
<feature type="compositionally biased region" description="Basic and acidic residues" evidence="10">
    <location>
        <begin position="73"/>
        <end position="120"/>
    </location>
</feature>
<dbReference type="PROSITE" id="PS52015">
    <property type="entry name" value="TONB_CTD"/>
    <property type="match status" value="1"/>
</dbReference>
<dbReference type="Pfam" id="PF13103">
    <property type="entry name" value="TonB_2"/>
    <property type="match status" value="1"/>
</dbReference>
<dbReference type="InterPro" id="IPR006260">
    <property type="entry name" value="TonB/TolA_C"/>
</dbReference>
<dbReference type="STRING" id="1177154.Y5S_01170"/>
<organism evidence="13 14">
    <name type="scientific">Alcanivorax nanhaiticus</name>
    <dbReference type="NCBI Taxonomy" id="1177154"/>
    <lineage>
        <taxon>Bacteria</taxon>
        <taxon>Pseudomonadati</taxon>
        <taxon>Pseudomonadota</taxon>
        <taxon>Gammaproteobacteria</taxon>
        <taxon>Oceanospirillales</taxon>
        <taxon>Alcanivoracaceae</taxon>
        <taxon>Alcanivorax</taxon>
    </lineage>
</organism>
<dbReference type="eggNOG" id="COG0810">
    <property type="taxonomic scope" value="Bacteria"/>
</dbReference>
<dbReference type="NCBIfam" id="TIGR01352">
    <property type="entry name" value="tonB_Cterm"/>
    <property type="match status" value="1"/>
</dbReference>
<feature type="region of interest" description="Disordered" evidence="10">
    <location>
        <begin position="143"/>
        <end position="173"/>
    </location>
</feature>
<comment type="similarity">
    <text evidence="2">Belongs to the TonB family.</text>
</comment>
<evidence type="ECO:0000256" key="1">
    <source>
        <dbReference type="ARBA" id="ARBA00004383"/>
    </source>
</evidence>